<evidence type="ECO:0000313" key="3">
    <source>
        <dbReference type="Proteomes" id="UP000233556"/>
    </source>
</evidence>
<dbReference type="Proteomes" id="UP000233556">
    <property type="component" value="Unassembled WGS sequence"/>
</dbReference>
<organism evidence="2 3">
    <name type="scientific">Limosa lapponica baueri</name>
    <dbReference type="NCBI Taxonomy" id="1758121"/>
    <lineage>
        <taxon>Eukaryota</taxon>
        <taxon>Metazoa</taxon>
        <taxon>Chordata</taxon>
        <taxon>Craniata</taxon>
        <taxon>Vertebrata</taxon>
        <taxon>Euteleostomi</taxon>
        <taxon>Archelosauria</taxon>
        <taxon>Archosauria</taxon>
        <taxon>Dinosauria</taxon>
        <taxon>Saurischia</taxon>
        <taxon>Theropoda</taxon>
        <taxon>Coelurosauria</taxon>
        <taxon>Aves</taxon>
        <taxon>Neognathae</taxon>
        <taxon>Neoaves</taxon>
        <taxon>Charadriiformes</taxon>
        <taxon>Scolopacidae</taxon>
        <taxon>Limosa</taxon>
    </lineage>
</organism>
<reference evidence="3" key="2">
    <citation type="submission" date="2017-12" db="EMBL/GenBank/DDBJ databases">
        <title>Genome sequence of the Bar-tailed Godwit (Limosa lapponica baueri).</title>
        <authorList>
            <person name="Lima N.C.B."/>
            <person name="Parody-Merino A.M."/>
            <person name="Battley P.F."/>
            <person name="Fidler A.E."/>
            <person name="Prosdocimi F."/>
        </authorList>
    </citation>
    <scope>NUCLEOTIDE SEQUENCE [LARGE SCALE GENOMIC DNA]</scope>
</reference>
<accession>A0A2I0UDD5</accession>
<gene>
    <name evidence="2" type="ORF">llap_5631</name>
</gene>
<evidence type="ECO:0000313" key="2">
    <source>
        <dbReference type="EMBL" id="PKU44066.1"/>
    </source>
</evidence>
<dbReference type="EMBL" id="KZ505851">
    <property type="protein sequence ID" value="PKU44066.1"/>
    <property type="molecule type" value="Genomic_DNA"/>
</dbReference>
<evidence type="ECO:0000256" key="1">
    <source>
        <dbReference type="SAM" id="MobiDB-lite"/>
    </source>
</evidence>
<protein>
    <submittedName>
        <fullName evidence="2">Uncharacterized protein</fullName>
    </submittedName>
</protein>
<keyword evidence="3" id="KW-1185">Reference proteome</keyword>
<sequence length="145" mass="15963">MGADLGFILTLPHYPWLEGSDEERADSDCHVVPFMVDTHQLQFIVPLFCPYFILLCLLQRRTYLEGDPDCQSPEGKPYPGLHQKQCGQEVKRGDSSSPVRGLSCETPPGVLHPTLECSAQEGYGPVGTSPVKGHEDDQRDGAPLL</sequence>
<proteinExistence type="predicted"/>
<reference evidence="3" key="1">
    <citation type="submission" date="2017-11" db="EMBL/GenBank/DDBJ databases">
        <authorList>
            <person name="Lima N.C."/>
            <person name="Parody-Merino A.M."/>
            <person name="Battley P.F."/>
            <person name="Fidler A.E."/>
            <person name="Prosdocimi F."/>
        </authorList>
    </citation>
    <scope>NUCLEOTIDE SEQUENCE [LARGE SCALE GENOMIC DNA]</scope>
</reference>
<feature type="region of interest" description="Disordered" evidence="1">
    <location>
        <begin position="68"/>
        <end position="145"/>
    </location>
</feature>
<dbReference type="AlphaFoldDB" id="A0A2I0UDD5"/>
<name>A0A2I0UDD5_LIMLA</name>
<feature type="compositionally biased region" description="Basic and acidic residues" evidence="1">
    <location>
        <begin position="132"/>
        <end position="145"/>
    </location>
</feature>
<dbReference type="OrthoDB" id="8300170at2759"/>